<dbReference type="EMBL" id="VJZC01000006">
    <property type="protein sequence ID" value="MPY56018.1"/>
    <property type="molecule type" value="Genomic_DNA"/>
</dbReference>
<dbReference type="SMART" id="SM00331">
    <property type="entry name" value="PP2C_SIG"/>
    <property type="match status" value="1"/>
</dbReference>
<keyword evidence="1" id="KW-0378">Hydrolase</keyword>
<dbReference type="AlphaFoldDB" id="A0A5N8XAU2"/>
<dbReference type="SUPFAM" id="SSF81606">
    <property type="entry name" value="PP2C-like"/>
    <property type="match status" value="1"/>
</dbReference>
<dbReference type="PANTHER" id="PTHR43156">
    <property type="entry name" value="STAGE II SPORULATION PROTEIN E-RELATED"/>
    <property type="match status" value="1"/>
</dbReference>
<dbReference type="InterPro" id="IPR036457">
    <property type="entry name" value="PPM-type-like_dom_sf"/>
</dbReference>
<dbReference type="SUPFAM" id="SSF55874">
    <property type="entry name" value="ATPase domain of HSP90 chaperone/DNA topoisomerase II/histidine kinase"/>
    <property type="match status" value="1"/>
</dbReference>
<feature type="region of interest" description="Disordered" evidence="2">
    <location>
        <begin position="255"/>
        <end position="274"/>
    </location>
</feature>
<dbReference type="InterPro" id="IPR025751">
    <property type="entry name" value="RsbRD_N_dom"/>
</dbReference>
<dbReference type="FunFam" id="3.30.565.10:FF:000028">
    <property type="entry name" value="PAS sensor protein"/>
    <property type="match status" value="1"/>
</dbReference>
<evidence type="ECO:0000256" key="1">
    <source>
        <dbReference type="ARBA" id="ARBA00022801"/>
    </source>
</evidence>
<dbReference type="InterPro" id="IPR003594">
    <property type="entry name" value="HATPase_dom"/>
</dbReference>
<dbReference type="InterPro" id="IPR001932">
    <property type="entry name" value="PPM-type_phosphatase-like_dom"/>
</dbReference>
<gene>
    <name evidence="5" type="ORF">FNH08_02090</name>
</gene>
<dbReference type="RefSeq" id="WP_322723499.1">
    <property type="nucleotide sequence ID" value="NZ_VJZC01000006.1"/>
</dbReference>
<accession>A0A5N8XAU2</accession>
<feature type="domain" description="GAF" evidence="3">
    <location>
        <begin position="167"/>
        <end position="336"/>
    </location>
</feature>
<dbReference type="InterPro" id="IPR036890">
    <property type="entry name" value="HATPase_C_sf"/>
</dbReference>
<dbReference type="InterPro" id="IPR029016">
    <property type="entry name" value="GAF-like_dom_sf"/>
</dbReference>
<protein>
    <submittedName>
        <fullName evidence="5">SpoIIE family protein phosphatase</fullName>
    </submittedName>
</protein>
<comment type="caution">
    <text evidence="5">The sequence shown here is derived from an EMBL/GenBank/DDBJ whole genome shotgun (WGS) entry which is preliminary data.</text>
</comment>
<dbReference type="FunFam" id="3.60.40.10:FF:000031">
    <property type="entry name" value="PAS sensor protein"/>
    <property type="match status" value="1"/>
</dbReference>
<dbReference type="GO" id="GO:0016791">
    <property type="term" value="F:phosphatase activity"/>
    <property type="evidence" value="ECO:0007669"/>
    <property type="project" value="TreeGrafter"/>
</dbReference>
<dbReference type="Pfam" id="PF07228">
    <property type="entry name" value="SpoIIE"/>
    <property type="match status" value="1"/>
</dbReference>
<dbReference type="InterPro" id="IPR003018">
    <property type="entry name" value="GAF"/>
</dbReference>
<dbReference type="SMART" id="SM00065">
    <property type="entry name" value="GAF"/>
    <property type="match status" value="1"/>
</dbReference>
<sequence>MEYTAASLVSRVAGDLGSVADEVIADVVRCLRREVPELWSNPDLVRMTSENVAEHVVGVLAGLEYGIEPSEMDPPAAELERARRLAWHGTPVTVLLRAFRLGQGVILDRLLAEMPGLTKDAELISAASRLLLAMANGYVDDASEQGVTAFQEERDRRLQWRLSLVNEAGLRIGTTLDIARTAQELADLALGHFADVVTVDLLDSVVHEHSTSVPGPLVLHRVAQASSAQGGPESTVELGAVHTCPDGSVTARALTTGRPSRHTATPPDPADAVGAHPARSTLVVPLSARDATLGVARFCRHRNPVPFDDEDLLLAQEIAARAAVAIDNARRYTHARATALTLQRSLLPRRTAEQSAVDVACRYLPASAQTGVGGDWYDVIPLSGGRVALVVGDVVGHGIHAAATMGRLRTAVRTLADIDLPPEELLTHLDDVVIRLSAEASADPDTETAGDVGATCLYAVYDPVDGRCSLARAGHVLPVVVSADGTVELLDLPPGPPLGLGGLPFEAAEVDLPEGSLLALYTDGLVEARDRDIEAGLTLLRRALAQPSASLEAACDTVLQALLPTGRPHDDAALLLAHTRALGDHQVAAWDVDAAPAAVARARSSAVRQLSTWGLQDLDFITELVVSELVTNAIRYGRPPIRLRLIRDRSLLCEVSDAGSTTPHLRRARASDEGGRGLLLVAQLAERWGTRHVRHGKTVWAELVEEHHAEHSEPASVL</sequence>
<dbReference type="PANTHER" id="PTHR43156:SF2">
    <property type="entry name" value="STAGE II SPORULATION PROTEIN E"/>
    <property type="match status" value="1"/>
</dbReference>
<dbReference type="InterPro" id="IPR052016">
    <property type="entry name" value="Bact_Sigma-Reg"/>
</dbReference>
<evidence type="ECO:0000313" key="5">
    <source>
        <dbReference type="EMBL" id="MPY56018.1"/>
    </source>
</evidence>
<dbReference type="CDD" id="cd16936">
    <property type="entry name" value="HATPase_RsbW-like"/>
    <property type="match status" value="1"/>
</dbReference>
<keyword evidence="6" id="KW-1185">Reference proteome</keyword>
<feature type="domain" description="PPM-type phosphatase" evidence="4">
    <location>
        <begin position="357"/>
        <end position="579"/>
    </location>
</feature>
<dbReference type="FunFam" id="3.30.450.40:FF:000035">
    <property type="entry name" value="PAS sensor protein"/>
    <property type="match status" value="1"/>
</dbReference>
<evidence type="ECO:0000256" key="2">
    <source>
        <dbReference type="SAM" id="MobiDB-lite"/>
    </source>
</evidence>
<reference evidence="5 6" key="1">
    <citation type="submission" date="2019-07" db="EMBL/GenBank/DDBJ databases">
        <title>New species of Amycolatopsis and Streptomyces.</title>
        <authorList>
            <person name="Duangmal K."/>
            <person name="Teo W.F.A."/>
            <person name="Lipun K."/>
        </authorList>
    </citation>
    <scope>NUCLEOTIDE SEQUENCE [LARGE SCALE GENOMIC DNA]</scope>
    <source>
        <strain evidence="5 6">NBRC 106415</strain>
    </source>
</reference>
<dbReference type="Proteomes" id="UP000400924">
    <property type="component" value="Unassembled WGS sequence"/>
</dbReference>
<dbReference type="Gene3D" id="3.30.450.40">
    <property type="match status" value="1"/>
</dbReference>
<dbReference type="Pfam" id="PF14361">
    <property type="entry name" value="RsbRD_N"/>
    <property type="match status" value="1"/>
</dbReference>
<dbReference type="Pfam" id="PF13581">
    <property type="entry name" value="HATPase_c_2"/>
    <property type="match status" value="1"/>
</dbReference>
<dbReference type="SUPFAM" id="SSF55781">
    <property type="entry name" value="GAF domain-like"/>
    <property type="match status" value="1"/>
</dbReference>
<organism evidence="5 6">
    <name type="scientific">Streptomyces spongiae</name>
    <dbReference type="NCBI Taxonomy" id="565072"/>
    <lineage>
        <taxon>Bacteria</taxon>
        <taxon>Bacillati</taxon>
        <taxon>Actinomycetota</taxon>
        <taxon>Actinomycetes</taxon>
        <taxon>Kitasatosporales</taxon>
        <taxon>Streptomycetaceae</taxon>
        <taxon>Streptomyces</taxon>
    </lineage>
</organism>
<evidence type="ECO:0000313" key="6">
    <source>
        <dbReference type="Proteomes" id="UP000400924"/>
    </source>
</evidence>
<dbReference type="Gene3D" id="3.60.40.10">
    <property type="entry name" value="PPM-type phosphatase domain"/>
    <property type="match status" value="1"/>
</dbReference>
<name>A0A5N8XAU2_9ACTN</name>
<evidence type="ECO:0000259" key="3">
    <source>
        <dbReference type="SMART" id="SM00065"/>
    </source>
</evidence>
<dbReference type="Pfam" id="PF13185">
    <property type="entry name" value="GAF_2"/>
    <property type="match status" value="1"/>
</dbReference>
<dbReference type="Gene3D" id="3.30.565.10">
    <property type="entry name" value="Histidine kinase-like ATPase, C-terminal domain"/>
    <property type="match status" value="1"/>
</dbReference>
<proteinExistence type="predicted"/>
<evidence type="ECO:0000259" key="4">
    <source>
        <dbReference type="SMART" id="SM00331"/>
    </source>
</evidence>